<reference evidence="3" key="1">
    <citation type="journal article" date="2013" name="Science">
        <title>Comparative analysis of bat genomes provides insight into the evolution of flight and immunity.</title>
        <authorList>
            <person name="Zhang G."/>
            <person name="Cowled C."/>
            <person name="Shi Z."/>
            <person name="Huang Z."/>
            <person name="Bishop-Lilly K.A."/>
            <person name="Fang X."/>
            <person name="Wynne J.W."/>
            <person name="Xiong Z."/>
            <person name="Baker M.L."/>
            <person name="Zhao W."/>
            <person name="Tachedjian M."/>
            <person name="Zhu Y."/>
            <person name="Zhou P."/>
            <person name="Jiang X."/>
            <person name="Ng J."/>
            <person name="Yang L."/>
            <person name="Wu L."/>
            <person name="Xiao J."/>
            <person name="Feng Y."/>
            <person name="Chen Y."/>
            <person name="Sun X."/>
            <person name="Zhang Y."/>
            <person name="Marsh G.A."/>
            <person name="Crameri G."/>
            <person name="Broder C.C."/>
            <person name="Frey K.G."/>
            <person name="Wang L.F."/>
            <person name="Wang J."/>
        </authorList>
    </citation>
    <scope>NUCLEOTIDE SEQUENCE [LARGE SCALE GENOMIC DNA]</scope>
</reference>
<dbReference type="InParanoid" id="L5K049"/>
<dbReference type="AlphaFoldDB" id="L5K049"/>
<organism evidence="2 3">
    <name type="scientific">Pteropus alecto</name>
    <name type="common">Black flying fox</name>
    <dbReference type="NCBI Taxonomy" id="9402"/>
    <lineage>
        <taxon>Eukaryota</taxon>
        <taxon>Metazoa</taxon>
        <taxon>Chordata</taxon>
        <taxon>Craniata</taxon>
        <taxon>Vertebrata</taxon>
        <taxon>Euteleostomi</taxon>
        <taxon>Mammalia</taxon>
        <taxon>Eutheria</taxon>
        <taxon>Laurasiatheria</taxon>
        <taxon>Chiroptera</taxon>
        <taxon>Yinpterochiroptera</taxon>
        <taxon>Pteropodoidea</taxon>
        <taxon>Pteropodidae</taxon>
        <taxon>Pteropodinae</taxon>
        <taxon>Pteropus</taxon>
    </lineage>
</organism>
<proteinExistence type="predicted"/>
<feature type="region of interest" description="Disordered" evidence="1">
    <location>
        <begin position="31"/>
        <end position="69"/>
    </location>
</feature>
<evidence type="ECO:0000313" key="2">
    <source>
        <dbReference type="EMBL" id="ELK04131.1"/>
    </source>
</evidence>
<dbReference type="EMBL" id="KB031072">
    <property type="protein sequence ID" value="ELK04131.1"/>
    <property type="molecule type" value="Genomic_DNA"/>
</dbReference>
<accession>L5K049</accession>
<evidence type="ECO:0000313" key="3">
    <source>
        <dbReference type="Proteomes" id="UP000010552"/>
    </source>
</evidence>
<dbReference type="Proteomes" id="UP000010552">
    <property type="component" value="Unassembled WGS sequence"/>
</dbReference>
<keyword evidence="3" id="KW-1185">Reference proteome</keyword>
<evidence type="ECO:0000256" key="1">
    <source>
        <dbReference type="SAM" id="MobiDB-lite"/>
    </source>
</evidence>
<sequence length="69" mass="7056">MKLLGEGEQGGLEYLGATPCISSVSPAIRSPLSPKGWPKRPSVTGIPGIQPDNASLGSRLTEQPTLGGV</sequence>
<name>L5K049_PTEAL</name>
<feature type="compositionally biased region" description="Polar residues" evidence="1">
    <location>
        <begin position="52"/>
        <end position="69"/>
    </location>
</feature>
<protein>
    <submittedName>
        <fullName evidence="2">Uncharacterized protein</fullName>
    </submittedName>
</protein>
<gene>
    <name evidence="2" type="ORF">PAL_GLEAN10024266</name>
</gene>